<keyword evidence="4" id="KW-0539">Nucleus</keyword>
<keyword evidence="8" id="KW-1185">Reference proteome</keyword>
<dbReference type="GO" id="GO:0006338">
    <property type="term" value="P:chromatin remodeling"/>
    <property type="evidence" value="ECO:0007669"/>
    <property type="project" value="InterPro"/>
</dbReference>
<dbReference type="PANTHER" id="PTHR31200">
    <property type="entry name" value="INO80 COMPLEX SUBUNIT C"/>
    <property type="match status" value="1"/>
</dbReference>
<evidence type="ECO:0000313" key="7">
    <source>
        <dbReference type="EMBL" id="PRT56034.1"/>
    </source>
</evidence>
<gene>
    <name evidence="7" type="ORF">B9G98_03654</name>
</gene>
<evidence type="ECO:0000256" key="4">
    <source>
        <dbReference type="ARBA" id="ARBA00023242"/>
    </source>
</evidence>
<feature type="domain" description="Vps72/YL1 C-terminal" evidence="6">
    <location>
        <begin position="53"/>
        <end position="81"/>
    </location>
</feature>
<sequence>MDPAFKTGWKLPKKTRNAKSVLQEEQKRVGSLPPDTPTYFSVEGPPSLLPAKHYCDITGLPAPYKTAGGLRFHNKQVYEIVMSLGPGVDQEYLKLRNANLVLK</sequence>
<dbReference type="PANTHER" id="PTHR31200:SF1">
    <property type="entry name" value="INO80 COMPLEX SUBUNIT C"/>
    <property type="match status" value="1"/>
</dbReference>
<keyword evidence="3" id="KW-0804">Transcription</keyword>
<name>A0A2T0FM19_9ASCO</name>
<evidence type="ECO:0000259" key="6">
    <source>
        <dbReference type="SMART" id="SM00993"/>
    </source>
</evidence>
<dbReference type="InterPro" id="IPR029525">
    <property type="entry name" value="INO80C/Ies6"/>
</dbReference>
<dbReference type="Proteomes" id="UP000238350">
    <property type="component" value="Unassembled WGS sequence"/>
</dbReference>
<dbReference type="STRING" id="45607.A0A2T0FM19"/>
<evidence type="ECO:0000256" key="1">
    <source>
        <dbReference type="ARBA" id="ARBA00004123"/>
    </source>
</evidence>
<keyword evidence="2" id="KW-0805">Transcription regulation</keyword>
<accession>A0A2T0FM19</accession>
<evidence type="ECO:0000256" key="5">
    <source>
        <dbReference type="SAM" id="MobiDB-lite"/>
    </source>
</evidence>
<proteinExistence type="predicted"/>
<dbReference type="InterPro" id="IPR013272">
    <property type="entry name" value="Vps72/YL1_C"/>
</dbReference>
<protein>
    <submittedName>
        <fullName evidence="7">Chromatin-remodeling complex subunit IES6</fullName>
    </submittedName>
</protein>
<dbReference type="GeneID" id="36517402"/>
<comment type="caution">
    <text evidence="7">The sequence shown here is derived from an EMBL/GenBank/DDBJ whole genome shotgun (WGS) entry which is preliminary data.</text>
</comment>
<dbReference type="GO" id="GO:0031011">
    <property type="term" value="C:Ino80 complex"/>
    <property type="evidence" value="ECO:0007669"/>
    <property type="project" value="InterPro"/>
</dbReference>
<dbReference type="RefSeq" id="XP_024665979.1">
    <property type="nucleotide sequence ID" value="XM_024810211.1"/>
</dbReference>
<dbReference type="Pfam" id="PF08265">
    <property type="entry name" value="YL1_C"/>
    <property type="match status" value="1"/>
</dbReference>
<dbReference type="OrthoDB" id="49520at2759"/>
<dbReference type="EMBL" id="NDIQ01000022">
    <property type="protein sequence ID" value="PRT56034.1"/>
    <property type="molecule type" value="Genomic_DNA"/>
</dbReference>
<evidence type="ECO:0000256" key="3">
    <source>
        <dbReference type="ARBA" id="ARBA00023163"/>
    </source>
</evidence>
<dbReference type="SMART" id="SM00993">
    <property type="entry name" value="YL1_C"/>
    <property type="match status" value="1"/>
</dbReference>
<comment type="subcellular location">
    <subcellularLocation>
        <location evidence="1">Nucleus</location>
    </subcellularLocation>
</comment>
<reference evidence="7 8" key="1">
    <citation type="submission" date="2017-04" db="EMBL/GenBank/DDBJ databases">
        <title>Genome sequencing of [Candida] sorbophila.</title>
        <authorList>
            <person name="Ahn J.O."/>
        </authorList>
    </citation>
    <scope>NUCLEOTIDE SEQUENCE [LARGE SCALE GENOMIC DNA]</scope>
    <source>
        <strain evidence="7 8">DS02</strain>
    </source>
</reference>
<feature type="region of interest" description="Disordered" evidence="5">
    <location>
        <begin position="15"/>
        <end position="37"/>
    </location>
</feature>
<evidence type="ECO:0000313" key="8">
    <source>
        <dbReference type="Proteomes" id="UP000238350"/>
    </source>
</evidence>
<dbReference type="AlphaFoldDB" id="A0A2T0FM19"/>
<organism evidence="7 8">
    <name type="scientific">Wickerhamiella sorbophila</name>
    <dbReference type="NCBI Taxonomy" id="45607"/>
    <lineage>
        <taxon>Eukaryota</taxon>
        <taxon>Fungi</taxon>
        <taxon>Dikarya</taxon>
        <taxon>Ascomycota</taxon>
        <taxon>Saccharomycotina</taxon>
        <taxon>Dipodascomycetes</taxon>
        <taxon>Dipodascales</taxon>
        <taxon>Trichomonascaceae</taxon>
        <taxon>Wickerhamiella</taxon>
    </lineage>
</organism>
<evidence type="ECO:0000256" key="2">
    <source>
        <dbReference type="ARBA" id="ARBA00023015"/>
    </source>
</evidence>